<evidence type="ECO:0000256" key="1">
    <source>
        <dbReference type="ARBA" id="ARBA00004141"/>
    </source>
</evidence>
<feature type="transmembrane region" description="Helical" evidence="5">
    <location>
        <begin position="172"/>
        <end position="192"/>
    </location>
</feature>
<comment type="similarity">
    <text evidence="5">Belongs to the 4-toluene sulfonate uptake permease (TSUP) (TC 2.A.102) family.</text>
</comment>
<keyword evidence="3 5" id="KW-1133">Transmembrane helix</keyword>
<evidence type="ECO:0000313" key="6">
    <source>
        <dbReference type="EMBL" id="TCN40021.1"/>
    </source>
</evidence>
<reference evidence="6 7" key="1">
    <citation type="submission" date="2019-03" db="EMBL/GenBank/DDBJ databases">
        <title>Genomic Encyclopedia of Type Strains, Phase IV (KMG-IV): sequencing the most valuable type-strain genomes for metagenomic binning, comparative biology and taxonomic classification.</title>
        <authorList>
            <person name="Goeker M."/>
        </authorList>
    </citation>
    <scope>NUCLEOTIDE SEQUENCE [LARGE SCALE GENOMIC DNA]</scope>
    <source>
        <strain evidence="6 7">DSM 18401</strain>
    </source>
</reference>
<feature type="transmembrane region" description="Helical" evidence="5">
    <location>
        <begin position="199"/>
        <end position="218"/>
    </location>
</feature>
<dbReference type="RefSeq" id="WP_133035693.1">
    <property type="nucleotide sequence ID" value="NZ_BAABEI010000002.1"/>
</dbReference>
<feature type="transmembrane region" description="Helical" evidence="5">
    <location>
        <begin position="230"/>
        <end position="252"/>
    </location>
</feature>
<keyword evidence="2 5" id="KW-0812">Transmembrane</keyword>
<accession>A0A4R2CHD4</accession>
<organism evidence="6 7">
    <name type="scientific">Shinella granuli</name>
    <dbReference type="NCBI Taxonomy" id="323621"/>
    <lineage>
        <taxon>Bacteria</taxon>
        <taxon>Pseudomonadati</taxon>
        <taxon>Pseudomonadota</taxon>
        <taxon>Alphaproteobacteria</taxon>
        <taxon>Hyphomicrobiales</taxon>
        <taxon>Rhizobiaceae</taxon>
        <taxon>Shinella</taxon>
    </lineage>
</organism>
<feature type="transmembrane region" description="Helical" evidence="5">
    <location>
        <begin position="132"/>
        <end position="152"/>
    </location>
</feature>
<evidence type="ECO:0000256" key="3">
    <source>
        <dbReference type="ARBA" id="ARBA00022989"/>
    </source>
</evidence>
<sequence length="256" mass="27009">MDTASLAVLLLLAAGASYVQTLTGFALGLLMMGGVGLTGVVPLPDAAVLVGILGLVNAAQVLARGWRDIARREFLLVIFVSLAFLVLGYCLLGLLLAASLDWLKLVLGVIIVLSSLQLLLRPAPYEKPSGPGSFVFFGAIAGVMGGLFSTAGPPLVYHFYRQPLRPVSIRETLVAIFAVNGILRLFLVGLAGNMPSASFWWGLLAIPVVMAFTALARLYPPPLTPTGLRRVAFCLLFLSGLSLAAPAFLKLFGDLS</sequence>
<dbReference type="InterPro" id="IPR002781">
    <property type="entry name" value="TM_pro_TauE-like"/>
</dbReference>
<keyword evidence="7" id="KW-1185">Reference proteome</keyword>
<evidence type="ECO:0000256" key="2">
    <source>
        <dbReference type="ARBA" id="ARBA00022692"/>
    </source>
</evidence>
<gene>
    <name evidence="6" type="ORF">EV665_116104</name>
</gene>
<dbReference type="Pfam" id="PF01925">
    <property type="entry name" value="TauE"/>
    <property type="match status" value="1"/>
</dbReference>
<keyword evidence="5" id="KW-1003">Cell membrane</keyword>
<comment type="caution">
    <text evidence="6">The sequence shown here is derived from an EMBL/GenBank/DDBJ whole genome shotgun (WGS) entry which is preliminary data.</text>
</comment>
<keyword evidence="4 5" id="KW-0472">Membrane</keyword>
<evidence type="ECO:0000256" key="5">
    <source>
        <dbReference type="RuleBase" id="RU363041"/>
    </source>
</evidence>
<dbReference type="EMBL" id="SLVX01000016">
    <property type="protein sequence ID" value="TCN40021.1"/>
    <property type="molecule type" value="Genomic_DNA"/>
</dbReference>
<dbReference type="Proteomes" id="UP000295351">
    <property type="component" value="Unassembled WGS sequence"/>
</dbReference>
<protein>
    <recommendedName>
        <fullName evidence="5">Probable membrane transporter protein</fullName>
    </recommendedName>
</protein>
<dbReference type="GO" id="GO:0005886">
    <property type="term" value="C:plasma membrane"/>
    <property type="evidence" value="ECO:0007669"/>
    <property type="project" value="UniProtKB-SubCell"/>
</dbReference>
<evidence type="ECO:0000313" key="7">
    <source>
        <dbReference type="Proteomes" id="UP000295351"/>
    </source>
</evidence>
<dbReference type="AlphaFoldDB" id="A0A4R2CHD4"/>
<feature type="transmembrane region" description="Helical" evidence="5">
    <location>
        <begin position="74"/>
        <end position="96"/>
    </location>
</feature>
<proteinExistence type="inferred from homology"/>
<feature type="transmembrane region" description="Helical" evidence="5">
    <location>
        <begin position="43"/>
        <end position="62"/>
    </location>
</feature>
<evidence type="ECO:0000256" key="4">
    <source>
        <dbReference type="ARBA" id="ARBA00023136"/>
    </source>
</evidence>
<name>A0A4R2CHD4_SHIGR</name>
<comment type="subcellular location">
    <subcellularLocation>
        <location evidence="5">Cell membrane</location>
        <topology evidence="5">Multi-pass membrane protein</topology>
    </subcellularLocation>
    <subcellularLocation>
        <location evidence="1">Membrane</location>
        <topology evidence="1">Multi-pass membrane protein</topology>
    </subcellularLocation>
</comment>